<evidence type="ECO:0000313" key="4">
    <source>
        <dbReference type="EMBL" id="KJK41242.1"/>
    </source>
</evidence>
<name>A0A0F0GH85_LENAE</name>
<feature type="domain" description="Ketoreductase" evidence="3">
    <location>
        <begin position="3"/>
        <end position="170"/>
    </location>
</feature>
<dbReference type="InterPro" id="IPR020904">
    <property type="entry name" value="Sc_DH/Rdtase_CS"/>
</dbReference>
<dbReference type="Proteomes" id="UP000033393">
    <property type="component" value="Unassembled WGS sequence"/>
</dbReference>
<dbReference type="InterPro" id="IPR057326">
    <property type="entry name" value="KR_dom"/>
</dbReference>
<dbReference type="PRINTS" id="PR00081">
    <property type="entry name" value="GDHRDH"/>
</dbReference>
<dbReference type="GO" id="GO:0016616">
    <property type="term" value="F:oxidoreductase activity, acting on the CH-OH group of donors, NAD or NADP as acceptor"/>
    <property type="evidence" value="ECO:0007669"/>
    <property type="project" value="TreeGrafter"/>
</dbReference>
<dbReference type="PROSITE" id="PS00061">
    <property type="entry name" value="ADH_SHORT"/>
    <property type="match status" value="1"/>
</dbReference>
<dbReference type="InterPro" id="IPR002347">
    <property type="entry name" value="SDR_fam"/>
</dbReference>
<proteinExistence type="inferred from homology"/>
<protein>
    <submittedName>
        <fullName evidence="4">Short-chain dehydrogenase</fullName>
    </submittedName>
</protein>
<comment type="caution">
    <text evidence="4">The sequence shown here is derived from an EMBL/GenBank/DDBJ whole genome shotgun (WGS) entry which is preliminary data.</text>
</comment>
<organism evidence="4 5">
    <name type="scientific">Lentzea aerocolonigenes</name>
    <name type="common">Lechevalieria aerocolonigenes</name>
    <name type="synonym">Saccharothrix aerocolonigenes</name>
    <dbReference type="NCBI Taxonomy" id="68170"/>
    <lineage>
        <taxon>Bacteria</taxon>
        <taxon>Bacillati</taxon>
        <taxon>Actinomycetota</taxon>
        <taxon>Actinomycetes</taxon>
        <taxon>Pseudonocardiales</taxon>
        <taxon>Pseudonocardiaceae</taxon>
        <taxon>Lentzea</taxon>
    </lineage>
</organism>
<reference evidence="4 5" key="1">
    <citation type="submission" date="2015-02" db="EMBL/GenBank/DDBJ databases">
        <authorList>
            <person name="Ju K.-S."/>
            <person name="Doroghazi J.R."/>
            <person name="Metcalf W."/>
        </authorList>
    </citation>
    <scope>NUCLEOTIDE SEQUENCE [LARGE SCALE GENOMIC DNA]</scope>
    <source>
        <strain evidence="4 5">NRRL B-16140</strain>
    </source>
</reference>
<evidence type="ECO:0000313" key="5">
    <source>
        <dbReference type="Proteomes" id="UP000033393"/>
    </source>
</evidence>
<dbReference type="PRINTS" id="PR00080">
    <property type="entry name" value="SDRFAMILY"/>
</dbReference>
<evidence type="ECO:0000259" key="3">
    <source>
        <dbReference type="SMART" id="SM00822"/>
    </source>
</evidence>
<gene>
    <name evidence="4" type="ORF">UK23_40085</name>
</gene>
<dbReference type="OrthoDB" id="4150292at2"/>
<dbReference type="CDD" id="cd05233">
    <property type="entry name" value="SDR_c"/>
    <property type="match status" value="1"/>
</dbReference>
<dbReference type="PATRIC" id="fig|68170.10.peg.730"/>
<dbReference type="SMART" id="SM00822">
    <property type="entry name" value="PKS_KR"/>
    <property type="match status" value="1"/>
</dbReference>
<accession>A0A0F0GH85</accession>
<evidence type="ECO:0000256" key="1">
    <source>
        <dbReference type="ARBA" id="ARBA00006484"/>
    </source>
</evidence>
<dbReference type="SUPFAM" id="SSF51735">
    <property type="entry name" value="NAD(P)-binding Rossmann-fold domains"/>
    <property type="match status" value="1"/>
</dbReference>
<dbReference type="Pfam" id="PF00106">
    <property type="entry name" value="adh_short"/>
    <property type="match status" value="1"/>
</dbReference>
<dbReference type="AlphaFoldDB" id="A0A0F0GH85"/>
<dbReference type="RefSeq" id="WP_045317029.1">
    <property type="nucleotide sequence ID" value="NZ_JYJG01000395.1"/>
</dbReference>
<sequence>MLGNVLVTGGAGGLGAAVVDAVREAGGTPLVLDKSAPSTADFELVDLSDGRAAEAAVAKLAERHGGFGGVVTAAGVDRCGTLAEVPAEEWENVVKVNLFGTAAVVRAALPHLRNGRVVTVASTLGLRAVSDATAYCASKFGVVGFTRALAAETAGRVGVTLVVPGGMRTNFFDDRTEQYRPKDLEKLNPPDRVAAAIVFALSQPKDCEVRELVIAHSEEPSWP</sequence>
<dbReference type="STRING" id="68170.GCA_000974445_05314"/>
<dbReference type="InterPro" id="IPR036291">
    <property type="entry name" value="NAD(P)-bd_dom_sf"/>
</dbReference>
<keyword evidence="5" id="KW-1185">Reference proteome</keyword>
<dbReference type="PANTHER" id="PTHR42760">
    <property type="entry name" value="SHORT-CHAIN DEHYDROGENASES/REDUCTASES FAMILY MEMBER"/>
    <property type="match status" value="1"/>
</dbReference>
<dbReference type="EMBL" id="JYJG01000395">
    <property type="protein sequence ID" value="KJK41242.1"/>
    <property type="molecule type" value="Genomic_DNA"/>
</dbReference>
<comment type="similarity">
    <text evidence="1 2">Belongs to the short-chain dehydrogenases/reductases (SDR) family.</text>
</comment>
<evidence type="ECO:0000256" key="2">
    <source>
        <dbReference type="RuleBase" id="RU000363"/>
    </source>
</evidence>
<dbReference type="Gene3D" id="3.40.50.720">
    <property type="entry name" value="NAD(P)-binding Rossmann-like Domain"/>
    <property type="match status" value="1"/>
</dbReference>